<evidence type="ECO:0000313" key="3">
    <source>
        <dbReference type="EMBL" id="SFL19719.1"/>
    </source>
</evidence>
<accession>A0A126R165</accession>
<evidence type="ECO:0000313" key="5">
    <source>
        <dbReference type="Proteomes" id="UP000183442"/>
    </source>
</evidence>
<dbReference type="RefSeq" id="WP_067147369.1">
    <property type="nucleotide sequence ID" value="NZ_CP014265.1"/>
</dbReference>
<proteinExistence type="predicted"/>
<keyword evidence="4" id="KW-1185">Reference proteome</keyword>
<keyword evidence="1" id="KW-0812">Transmembrane</keyword>
<keyword evidence="1" id="KW-0472">Membrane</keyword>
<evidence type="ECO:0000256" key="1">
    <source>
        <dbReference type="SAM" id="Phobius"/>
    </source>
</evidence>
<dbReference type="KEGG" id="mol:YLM1_1255"/>
<sequence>MDDEIIDVEDYEVKDKQIVKDSNEETYQREDYQNEPRFYKSFALDNTALLIIMMVIVLLIAIFIMTFD</sequence>
<reference evidence="5" key="3">
    <citation type="submission" date="2016-10" db="EMBL/GenBank/DDBJ databases">
        <authorList>
            <person name="Varghese N."/>
        </authorList>
    </citation>
    <scope>NUCLEOTIDE SEQUENCE [LARGE SCALE GENOMIC DNA]</scope>
    <source>
        <strain evidence="5">DSM 16632</strain>
    </source>
</reference>
<reference evidence="4" key="2">
    <citation type="submission" date="2016-02" db="EMBL/GenBank/DDBJ databases">
        <title>The draft genome sequence of the rumen methanogen Methanobrevibacter olleyae YLM1.</title>
        <authorList>
            <consortium name="New Zealand Agricultural Greenhouse Gas Research Centre/Pastoral Greenhouse Gas Research Consortium"/>
            <person name="Kelly W.J."/>
            <person name="Li D."/>
            <person name="Lambie S.C."/>
            <person name="Attwood G.T."/>
            <person name="Altermann E."/>
            <person name="Leahy S.C."/>
        </authorList>
    </citation>
    <scope>NUCLEOTIDE SEQUENCE [LARGE SCALE GENOMIC DNA]</scope>
    <source>
        <strain evidence="4">YLM1</strain>
    </source>
</reference>
<evidence type="ECO:0000313" key="4">
    <source>
        <dbReference type="Proteomes" id="UP000066376"/>
    </source>
</evidence>
<dbReference type="PATRIC" id="fig|294671.3.peg.1312"/>
<protein>
    <submittedName>
        <fullName evidence="2">Uncharacterized protein</fullName>
    </submittedName>
</protein>
<feature type="transmembrane region" description="Helical" evidence="1">
    <location>
        <begin position="47"/>
        <end position="67"/>
    </location>
</feature>
<dbReference type="AlphaFoldDB" id="A0A126R165"/>
<evidence type="ECO:0000313" key="2">
    <source>
        <dbReference type="EMBL" id="AMK15812.1"/>
    </source>
</evidence>
<keyword evidence="1" id="KW-1133">Transmembrane helix</keyword>
<reference evidence="2 4" key="1">
    <citation type="journal article" date="2016" name="Genome Announc.">
        <title>Draft Genome Sequence of the Rumen Methanogen Methanobrevibacter olleyae YLM1.</title>
        <authorList>
            <person name="Kelly W.J."/>
            <person name="Li D."/>
            <person name="Lambie S.C."/>
            <person name="Cox F."/>
            <person name="Attwood G.T."/>
            <person name="Altermann E."/>
            <person name="Leahy S.C."/>
        </authorList>
    </citation>
    <scope>NUCLEOTIDE SEQUENCE [LARGE SCALE GENOMIC DNA]</scope>
    <source>
        <strain evidence="2 4">YLM1</strain>
    </source>
</reference>
<name>A0A126R165_METOL</name>
<dbReference type="Proteomes" id="UP000066376">
    <property type="component" value="Chromosome"/>
</dbReference>
<organism evidence="2 4">
    <name type="scientific">Methanobrevibacter olleyae</name>
    <dbReference type="NCBI Taxonomy" id="294671"/>
    <lineage>
        <taxon>Archaea</taxon>
        <taxon>Methanobacteriati</taxon>
        <taxon>Methanobacteriota</taxon>
        <taxon>Methanomada group</taxon>
        <taxon>Methanobacteria</taxon>
        <taxon>Methanobacteriales</taxon>
        <taxon>Methanobacteriaceae</taxon>
        <taxon>Methanobrevibacter</taxon>
    </lineage>
</organism>
<dbReference type="EMBL" id="FOTL01000002">
    <property type="protein sequence ID" value="SFL19719.1"/>
    <property type="molecule type" value="Genomic_DNA"/>
</dbReference>
<dbReference type="GeneID" id="28489561"/>
<dbReference type="Proteomes" id="UP000183442">
    <property type="component" value="Unassembled WGS sequence"/>
</dbReference>
<gene>
    <name evidence="3" type="ORF">SAMN02910297_00180</name>
    <name evidence="2" type="ORF">YLM1_1255</name>
</gene>
<dbReference type="STRING" id="294671.YLM1_1255"/>
<reference evidence="3" key="4">
    <citation type="submission" date="2016-10" db="EMBL/GenBank/DDBJ databases">
        <authorList>
            <person name="de Groot N.N."/>
        </authorList>
    </citation>
    <scope>NUCLEOTIDE SEQUENCE [LARGE SCALE GENOMIC DNA]</scope>
    <source>
        <strain evidence="3">DSM 16632</strain>
    </source>
</reference>
<dbReference type="EMBL" id="CP014265">
    <property type="protein sequence ID" value="AMK15812.1"/>
    <property type="molecule type" value="Genomic_DNA"/>
</dbReference>